<dbReference type="CDD" id="cd03784">
    <property type="entry name" value="GT1_Gtf-like"/>
    <property type="match status" value="1"/>
</dbReference>
<dbReference type="Proteomes" id="UP001152523">
    <property type="component" value="Unassembled WGS sequence"/>
</dbReference>
<evidence type="ECO:0008006" key="6">
    <source>
        <dbReference type="Google" id="ProtNLM"/>
    </source>
</evidence>
<comment type="similarity">
    <text evidence="1 3">Belongs to the UDP-glycosyltransferase family.</text>
</comment>
<gene>
    <name evidence="4" type="ORF">CEPIT_LOCUS28356</name>
</gene>
<evidence type="ECO:0000313" key="5">
    <source>
        <dbReference type="Proteomes" id="UP001152523"/>
    </source>
</evidence>
<dbReference type="FunFam" id="3.40.50.2000:FF:000063">
    <property type="entry name" value="Glycosyltransferase"/>
    <property type="match status" value="1"/>
</dbReference>
<proteinExistence type="inferred from homology"/>
<dbReference type="SUPFAM" id="SSF53756">
    <property type="entry name" value="UDP-Glycosyltransferase/glycogen phosphorylase"/>
    <property type="match status" value="1"/>
</dbReference>
<dbReference type="AlphaFoldDB" id="A0AAV0EWA7"/>
<keyword evidence="3" id="KW-0328">Glycosyltransferase</keyword>
<dbReference type="Pfam" id="PF00201">
    <property type="entry name" value="UDPGT"/>
    <property type="match status" value="1"/>
</dbReference>
<dbReference type="EMBL" id="CAMAPF010000948">
    <property type="protein sequence ID" value="CAH9127487.1"/>
    <property type="molecule type" value="Genomic_DNA"/>
</dbReference>
<keyword evidence="2 3" id="KW-0808">Transferase</keyword>
<dbReference type="InterPro" id="IPR035595">
    <property type="entry name" value="UDP_glycos_trans_CS"/>
</dbReference>
<keyword evidence="5" id="KW-1185">Reference proteome</keyword>
<protein>
    <recommendedName>
        <fullName evidence="6">UDP-glycosyltransferases domain-containing protein</fullName>
    </recommendedName>
</protein>
<evidence type="ECO:0000256" key="3">
    <source>
        <dbReference type="RuleBase" id="RU003718"/>
    </source>
</evidence>
<dbReference type="PANTHER" id="PTHR48047:SF182">
    <property type="entry name" value="GLYCOSYLTRANSFERASE"/>
    <property type="match status" value="1"/>
</dbReference>
<dbReference type="InterPro" id="IPR002213">
    <property type="entry name" value="UDP_glucos_trans"/>
</dbReference>
<evidence type="ECO:0000256" key="2">
    <source>
        <dbReference type="ARBA" id="ARBA00022679"/>
    </source>
</evidence>
<dbReference type="PROSITE" id="PS00375">
    <property type="entry name" value="UDPGT"/>
    <property type="match status" value="1"/>
</dbReference>
<organism evidence="4 5">
    <name type="scientific">Cuscuta epithymum</name>
    <dbReference type="NCBI Taxonomy" id="186058"/>
    <lineage>
        <taxon>Eukaryota</taxon>
        <taxon>Viridiplantae</taxon>
        <taxon>Streptophyta</taxon>
        <taxon>Embryophyta</taxon>
        <taxon>Tracheophyta</taxon>
        <taxon>Spermatophyta</taxon>
        <taxon>Magnoliopsida</taxon>
        <taxon>eudicotyledons</taxon>
        <taxon>Gunneridae</taxon>
        <taxon>Pentapetalae</taxon>
        <taxon>asterids</taxon>
        <taxon>lamiids</taxon>
        <taxon>Solanales</taxon>
        <taxon>Convolvulaceae</taxon>
        <taxon>Cuscuteae</taxon>
        <taxon>Cuscuta</taxon>
        <taxon>Cuscuta subgen. Cuscuta</taxon>
    </lineage>
</organism>
<dbReference type="Gene3D" id="3.40.50.2000">
    <property type="entry name" value="Glycogen Phosphorylase B"/>
    <property type="match status" value="2"/>
</dbReference>
<evidence type="ECO:0000256" key="1">
    <source>
        <dbReference type="ARBA" id="ARBA00009995"/>
    </source>
</evidence>
<evidence type="ECO:0000313" key="4">
    <source>
        <dbReference type="EMBL" id="CAH9127487.1"/>
    </source>
</evidence>
<comment type="caution">
    <text evidence="4">The sequence shown here is derived from an EMBL/GenBank/DDBJ whole genome shotgun (WGS) entry which is preliminary data.</text>
</comment>
<dbReference type="PANTHER" id="PTHR48047">
    <property type="entry name" value="GLYCOSYLTRANSFERASE"/>
    <property type="match status" value="1"/>
</dbReference>
<accession>A0AAV0EWA7</accession>
<sequence>MEPEFVEEYKRKFHHGRVWCVGPVSLSIHQSVQQDQQAREEVTKKNESGEEEQCLKFLDSQAPGSAIYVSLGSLARITAEQMKELALGLELSGRPFVWALGGAHEQRDAFEEWAQADGFEERTRARGVLVRRWAPQLRILSHPSTGGFLTHCGWNSTLEAISAGVPMLTWPIFAEQFVNEKLVVDVLGVGVSLGVKASALWEGNETTAMSGVVLKREEVKEGVGQLMGGEGEECRRKVKELGEKAKVAVHKGGSSHLNLLSLLEDISLFGSTKS</sequence>
<name>A0AAV0EWA7_9ASTE</name>
<dbReference type="GO" id="GO:0035251">
    <property type="term" value="F:UDP-glucosyltransferase activity"/>
    <property type="evidence" value="ECO:0007669"/>
    <property type="project" value="TreeGrafter"/>
</dbReference>
<reference evidence="4" key="1">
    <citation type="submission" date="2022-07" db="EMBL/GenBank/DDBJ databases">
        <authorList>
            <person name="Macas J."/>
            <person name="Novak P."/>
            <person name="Neumann P."/>
        </authorList>
    </citation>
    <scope>NUCLEOTIDE SEQUENCE</scope>
</reference>